<dbReference type="SUPFAM" id="SSF103473">
    <property type="entry name" value="MFS general substrate transporter"/>
    <property type="match status" value="1"/>
</dbReference>
<feature type="transmembrane region" description="Helical" evidence="7">
    <location>
        <begin position="12"/>
        <end position="31"/>
    </location>
</feature>
<feature type="transmembrane region" description="Helical" evidence="7">
    <location>
        <begin position="174"/>
        <end position="195"/>
    </location>
</feature>
<dbReference type="RefSeq" id="WP_344257577.1">
    <property type="nucleotide sequence ID" value="NZ_BAAARE010000054.1"/>
</dbReference>
<accession>A0ABP5ZX89</accession>
<evidence type="ECO:0000256" key="5">
    <source>
        <dbReference type="ARBA" id="ARBA00022989"/>
    </source>
</evidence>
<dbReference type="Proteomes" id="UP001500730">
    <property type="component" value="Unassembled WGS sequence"/>
</dbReference>
<proteinExistence type="predicted"/>
<keyword evidence="5 7" id="KW-1133">Transmembrane helix</keyword>
<feature type="transmembrane region" description="Helical" evidence="7">
    <location>
        <begin position="74"/>
        <end position="93"/>
    </location>
</feature>
<dbReference type="Pfam" id="PF07690">
    <property type="entry name" value="MFS_1"/>
    <property type="match status" value="1"/>
</dbReference>
<evidence type="ECO:0000256" key="2">
    <source>
        <dbReference type="ARBA" id="ARBA00022448"/>
    </source>
</evidence>
<sequence length="205" mass="21065">MPLRLFADRRRVAAYLTRAAYMGAMIGFFFFTSQLMQDTLGFSALQAGLGFLPMTVVNFAVASAVPHLGRRWDAGWMLATGVALTLAGIAWLSSAGPDSSYLSTIAAPMLLVGAGQGLAFAPLTSFGIVDAPAADAGAASGLVNTFHQFGTTMGLAVLVAISAGAPDAGARFTLALHGSSILLALGLLLVLALLLPAHRSSRAAR</sequence>
<organism evidence="8 9">
    <name type="scientific">Terrabacter carboxydivorans</name>
    <dbReference type="NCBI Taxonomy" id="619730"/>
    <lineage>
        <taxon>Bacteria</taxon>
        <taxon>Bacillati</taxon>
        <taxon>Actinomycetota</taxon>
        <taxon>Actinomycetes</taxon>
        <taxon>Micrococcales</taxon>
        <taxon>Intrasporangiaceae</taxon>
        <taxon>Terrabacter</taxon>
    </lineage>
</organism>
<protein>
    <recommendedName>
        <fullName evidence="10">MFS transporter</fullName>
    </recommendedName>
</protein>
<keyword evidence="2" id="KW-0813">Transport</keyword>
<keyword evidence="4 7" id="KW-0812">Transmembrane</keyword>
<feature type="transmembrane region" description="Helical" evidence="7">
    <location>
        <begin position="141"/>
        <end position="162"/>
    </location>
</feature>
<dbReference type="PANTHER" id="PTHR42718">
    <property type="entry name" value="MAJOR FACILITATOR SUPERFAMILY MULTIDRUG TRANSPORTER MFSC"/>
    <property type="match status" value="1"/>
</dbReference>
<dbReference type="EMBL" id="BAAARE010000054">
    <property type="protein sequence ID" value="GAA2503986.1"/>
    <property type="molecule type" value="Genomic_DNA"/>
</dbReference>
<dbReference type="Gene3D" id="1.20.1250.20">
    <property type="entry name" value="MFS general substrate transporter like domains"/>
    <property type="match status" value="1"/>
</dbReference>
<keyword evidence="3" id="KW-1003">Cell membrane</keyword>
<dbReference type="PANTHER" id="PTHR42718:SF46">
    <property type="entry name" value="BLR6921 PROTEIN"/>
    <property type="match status" value="1"/>
</dbReference>
<keyword evidence="9" id="KW-1185">Reference proteome</keyword>
<evidence type="ECO:0000256" key="7">
    <source>
        <dbReference type="SAM" id="Phobius"/>
    </source>
</evidence>
<keyword evidence="6 7" id="KW-0472">Membrane</keyword>
<evidence type="ECO:0000256" key="1">
    <source>
        <dbReference type="ARBA" id="ARBA00004651"/>
    </source>
</evidence>
<dbReference type="InterPro" id="IPR011701">
    <property type="entry name" value="MFS"/>
</dbReference>
<evidence type="ECO:0000256" key="3">
    <source>
        <dbReference type="ARBA" id="ARBA00022475"/>
    </source>
</evidence>
<reference evidence="9" key="1">
    <citation type="journal article" date="2019" name="Int. J. Syst. Evol. Microbiol.">
        <title>The Global Catalogue of Microorganisms (GCM) 10K type strain sequencing project: providing services to taxonomists for standard genome sequencing and annotation.</title>
        <authorList>
            <consortium name="The Broad Institute Genomics Platform"/>
            <consortium name="The Broad Institute Genome Sequencing Center for Infectious Disease"/>
            <person name="Wu L."/>
            <person name="Ma J."/>
        </authorList>
    </citation>
    <scope>NUCLEOTIDE SEQUENCE [LARGE SCALE GENOMIC DNA]</scope>
    <source>
        <strain evidence="9">JCM 16259</strain>
    </source>
</reference>
<evidence type="ECO:0008006" key="10">
    <source>
        <dbReference type="Google" id="ProtNLM"/>
    </source>
</evidence>
<name>A0ABP5ZX89_9MICO</name>
<evidence type="ECO:0000256" key="6">
    <source>
        <dbReference type="ARBA" id="ARBA00023136"/>
    </source>
</evidence>
<comment type="subcellular location">
    <subcellularLocation>
        <location evidence="1">Cell membrane</location>
        <topology evidence="1">Multi-pass membrane protein</topology>
    </subcellularLocation>
</comment>
<evidence type="ECO:0000313" key="9">
    <source>
        <dbReference type="Proteomes" id="UP001500730"/>
    </source>
</evidence>
<evidence type="ECO:0000256" key="4">
    <source>
        <dbReference type="ARBA" id="ARBA00022692"/>
    </source>
</evidence>
<dbReference type="InterPro" id="IPR036259">
    <property type="entry name" value="MFS_trans_sf"/>
</dbReference>
<feature type="transmembrane region" description="Helical" evidence="7">
    <location>
        <begin position="105"/>
        <end position="129"/>
    </location>
</feature>
<feature type="transmembrane region" description="Helical" evidence="7">
    <location>
        <begin position="43"/>
        <end position="62"/>
    </location>
</feature>
<comment type="caution">
    <text evidence="8">The sequence shown here is derived from an EMBL/GenBank/DDBJ whole genome shotgun (WGS) entry which is preliminary data.</text>
</comment>
<gene>
    <name evidence="8" type="ORF">GCM10009858_47230</name>
</gene>
<evidence type="ECO:0000313" key="8">
    <source>
        <dbReference type="EMBL" id="GAA2503986.1"/>
    </source>
</evidence>